<dbReference type="PRINTS" id="PR01248">
    <property type="entry name" value="TYPE1KERATIN"/>
</dbReference>
<dbReference type="Proteomes" id="UP001652741">
    <property type="component" value="Chromosome ssa03"/>
</dbReference>
<dbReference type="PROSITE" id="PS51842">
    <property type="entry name" value="IF_ROD_2"/>
    <property type="match status" value="1"/>
</dbReference>
<dbReference type="Gene3D" id="1.20.5.170">
    <property type="match status" value="1"/>
</dbReference>
<evidence type="ECO:0000259" key="4">
    <source>
        <dbReference type="PROSITE" id="PS51842"/>
    </source>
</evidence>
<evidence type="ECO:0000256" key="2">
    <source>
        <dbReference type="ARBA" id="ARBA00023054"/>
    </source>
</evidence>
<dbReference type="PANTHER" id="PTHR23239:SF367">
    <property type="entry name" value="KERATIN 15-RELATED"/>
    <property type="match status" value="1"/>
</dbReference>
<name>A0ABM3ELR6_SALSA</name>
<dbReference type="Pfam" id="PF00038">
    <property type="entry name" value="Filament"/>
    <property type="match status" value="1"/>
</dbReference>
<reference evidence="6" key="1">
    <citation type="submission" date="2025-08" db="UniProtKB">
        <authorList>
            <consortium name="RefSeq"/>
        </authorList>
    </citation>
    <scope>IDENTIFICATION</scope>
</reference>
<dbReference type="PANTHER" id="PTHR23239">
    <property type="entry name" value="INTERMEDIATE FILAMENT"/>
    <property type="match status" value="1"/>
</dbReference>
<dbReference type="InterPro" id="IPR002957">
    <property type="entry name" value="Keratin_I"/>
</dbReference>
<dbReference type="RefSeq" id="XP_045572013.1">
    <property type="nucleotide sequence ID" value="XM_045716057.1"/>
</dbReference>
<dbReference type="SUPFAM" id="SSF64593">
    <property type="entry name" value="Intermediate filament protein, coiled coil region"/>
    <property type="match status" value="1"/>
</dbReference>
<keyword evidence="5" id="KW-1185">Reference proteome</keyword>
<evidence type="ECO:0000313" key="5">
    <source>
        <dbReference type="Proteomes" id="UP001652741"/>
    </source>
</evidence>
<accession>A0ABM3ELR6</accession>
<organism evidence="5 6">
    <name type="scientific">Salmo salar</name>
    <name type="common">Atlantic salmon</name>
    <dbReference type="NCBI Taxonomy" id="8030"/>
    <lineage>
        <taxon>Eukaryota</taxon>
        <taxon>Metazoa</taxon>
        <taxon>Chordata</taxon>
        <taxon>Craniata</taxon>
        <taxon>Vertebrata</taxon>
        <taxon>Euteleostomi</taxon>
        <taxon>Actinopterygii</taxon>
        <taxon>Neopterygii</taxon>
        <taxon>Teleostei</taxon>
        <taxon>Protacanthopterygii</taxon>
        <taxon>Salmoniformes</taxon>
        <taxon>Salmonidae</taxon>
        <taxon>Salmoninae</taxon>
        <taxon>Salmo</taxon>
    </lineage>
</organism>
<evidence type="ECO:0000313" key="6">
    <source>
        <dbReference type="RefSeq" id="XP_045572013.1"/>
    </source>
</evidence>
<feature type="domain" description="IF rod" evidence="4">
    <location>
        <begin position="1"/>
        <end position="271"/>
    </location>
</feature>
<gene>
    <name evidence="6" type="primary">LOC106601041</name>
</gene>
<sequence length="271" mass="30796">MVGLEEAEEHLGTYLERVATQGEANTKPELQFRERGLSHVKIDSRDISTHRRVPLQGLRVSLTCASLWRLTSWGLKRMLGVMSLARSDLEMQLEDLKEEVVYLKKNHKKKTMWFRDPMSGQVQVEVDAALAQDLYTVITEIREQYQGLVSKSRRETGAWFKNKVEVVQQEVSSSTEVLQTTSVELKSGQSTARDLELELQCPLSVVKWHSQHNRCSTEGNLAEMEACYGAIMMSLQASVTDLESRLTQIRADTERSSQEYQARLDIKTAGC</sequence>
<dbReference type="SMART" id="SM01391">
    <property type="entry name" value="Filament"/>
    <property type="match status" value="1"/>
</dbReference>
<dbReference type="InterPro" id="IPR039008">
    <property type="entry name" value="IF_rod_dom"/>
</dbReference>
<dbReference type="GeneID" id="106601041"/>
<evidence type="ECO:0000256" key="3">
    <source>
        <dbReference type="SAM" id="Coils"/>
    </source>
</evidence>
<keyword evidence="1" id="KW-0403">Intermediate filament</keyword>
<feature type="coiled-coil region" evidence="3">
    <location>
        <begin position="79"/>
        <end position="106"/>
    </location>
</feature>
<proteinExistence type="predicted"/>
<dbReference type="Gene3D" id="1.20.5.1160">
    <property type="entry name" value="Vasodilator-stimulated phosphoprotein"/>
    <property type="match status" value="1"/>
</dbReference>
<protein>
    <submittedName>
        <fullName evidence="6">Keratin, type I cytoskeletal 13-like</fullName>
    </submittedName>
</protein>
<dbReference type="Gene3D" id="1.20.5.500">
    <property type="entry name" value="Single helix bin"/>
    <property type="match status" value="1"/>
</dbReference>
<evidence type="ECO:0000256" key="1">
    <source>
        <dbReference type="ARBA" id="ARBA00022754"/>
    </source>
</evidence>
<keyword evidence="2 3" id="KW-0175">Coiled coil</keyword>